<accession>A0A5J4U2D6</accession>
<name>A0A5J4U2D6_9EUKA</name>
<protein>
    <submittedName>
        <fullName evidence="1">Uncharacterized protein</fullName>
    </submittedName>
</protein>
<gene>
    <name evidence="1" type="ORF">EZS28_040301</name>
</gene>
<comment type="caution">
    <text evidence="1">The sequence shown here is derived from an EMBL/GenBank/DDBJ whole genome shotgun (WGS) entry which is preliminary data.</text>
</comment>
<evidence type="ECO:0000313" key="1">
    <source>
        <dbReference type="EMBL" id="KAA6364172.1"/>
    </source>
</evidence>
<dbReference type="AlphaFoldDB" id="A0A5J4U2D6"/>
<feature type="non-terminal residue" evidence="1">
    <location>
        <position position="1"/>
    </location>
</feature>
<reference evidence="1 2" key="1">
    <citation type="submission" date="2019-03" db="EMBL/GenBank/DDBJ databases">
        <title>Single cell metagenomics reveals metabolic interactions within the superorganism composed of flagellate Streblomastix strix and complex community of Bacteroidetes bacteria on its surface.</title>
        <authorList>
            <person name="Treitli S.C."/>
            <person name="Kolisko M."/>
            <person name="Husnik F."/>
            <person name="Keeling P."/>
            <person name="Hampl V."/>
        </authorList>
    </citation>
    <scope>NUCLEOTIDE SEQUENCE [LARGE SCALE GENOMIC DNA]</scope>
    <source>
        <strain evidence="1">ST1C</strain>
    </source>
</reference>
<dbReference type="Proteomes" id="UP000324800">
    <property type="component" value="Unassembled WGS sequence"/>
</dbReference>
<dbReference type="EMBL" id="SNRW01021985">
    <property type="protein sequence ID" value="KAA6364172.1"/>
    <property type="molecule type" value="Genomic_DNA"/>
</dbReference>
<sequence length="77" mass="9177">DFGSRYIGPTAPNHGIYDSGDQRLRWFGGQASEDFAFEPQFSSYRKEKDQEMLKRIQLEIRSHKQVLWKNTIYTYEN</sequence>
<proteinExistence type="predicted"/>
<evidence type="ECO:0000313" key="2">
    <source>
        <dbReference type="Proteomes" id="UP000324800"/>
    </source>
</evidence>
<organism evidence="1 2">
    <name type="scientific">Streblomastix strix</name>
    <dbReference type="NCBI Taxonomy" id="222440"/>
    <lineage>
        <taxon>Eukaryota</taxon>
        <taxon>Metamonada</taxon>
        <taxon>Preaxostyla</taxon>
        <taxon>Oxymonadida</taxon>
        <taxon>Streblomastigidae</taxon>
        <taxon>Streblomastix</taxon>
    </lineage>
</organism>